<dbReference type="Pfam" id="PF00083">
    <property type="entry name" value="Sugar_tr"/>
    <property type="match status" value="1"/>
</dbReference>
<dbReference type="GO" id="GO:0022857">
    <property type="term" value="F:transmembrane transporter activity"/>
    <property type="evidence" value="ECO:0007669"/>
    <property type="project" value="InterPro"/>
</dbReference>
<keyword evidence="3" id="KW-0813">Transport</keyword>
<dbReference type="InterPro" id="IPR036259">
    <property type="entry name" value="MFS_trans_sf"/>
</dbReference>
<evidence type="ECO:0000256" key="1">
    <source>
        <dbReference type="ARBA" id="ARBA00004141"/>
    </source>
</evidence>
<proteinExistence type="inferred from homology"/>
<feature type="transmembrane region" description="Helical" evidence="7">
    <location>
        <begin position="6"/>
        <end position="28"/>
    </location>
</feature>
<organism evidence="9 10">
    <name type="scientific">Chaetops frenatus</name>
    <name type="common">Rufous rock-jumper</name>
    <dbReference type="NCBI Taxonomy" id="221966"/>
    <lineage>
        <taxon>Eukaryota</taxon>
        <taxon>Metazoa</taxon>
        <taxon>Chordata</taxon>
        <taxon>Craniata</taxon>
        <taxon>Vertebrata</taxon>
        <taxon>Euteleostomi</taxon>
        <taxon>Archelosauria</taxon>
        <taxon>Archosauria</taxon>
        <taxon>Dinosauria</taxon>
        <taxon>Saurischia</taxon>
        <taxon>Theropoda</taxon>
        <taxon>Coelurosauria</taxon>
        <taxon>Aves</taxon>
        <taxon>Neognathae</taxon>
        <taxon>Neoaves</taxon>
        <taxon>Telluraves</taxon>
        <taxon>Australaves</taxon>
        <taxon>Passeriformes</taxon>
        <taxon>Picathartidae</taxon>
        <taxon>Chaetops</taxon>
    </lineage>
</organism>
<evidence type="ECO:0000256" key="2">
    <source>
        <dbReference type="ARBA" id="ARBA00008335"/>
    </source>
</evidence>
<keyword evidence="5 7" id="KW-1133">Transmembrane helix</keyword>
<protein>
    <submittedName>
        <fullName evidence="9">SVOP protein</fullName>
    </submittedName>
</protein>
<dbReference type="AlphaFoldDB" id="A0A7L3EBZ6"/>
<evidence type="ECO:0000313" key="9">
    <source>
        <dbReference type="EMBL" id="NXT66053.1"/>
    </source>
</evidence>
<feature type="domain" description="Major facilitator superfamily (MFS) profile" evidence="8">
    <location>
        <begin position="1"/>
        <end position="157"/>
    </location>
</feature>
<comment type="caution">
    <text evidence="9">The sequence shown here is derived from an EMBL/GenBank/DDBJ whole genome shotgun (WGS) entry which is preliminary data.</text>
</comment>
<evidence type="ECO:0000256" key="6">
    <source>
        <dbReference type="ARBA" id="ARBA00023136"/>
    </source>
</evidence>
<dbReference type="Gene3D" id="1.20.1250.20">
    <property type="entry name" value="MFS general substrate transporter like domains"/>
    <property type="match status" value="1"/>
</dbReference>
<dbReference type="SUPFAM" id="SSF103473">
    <property type="entry name" value="MFS general substrate transporter"/>
    <property type="match status" value="1"/>
</dbReference>
<evidence type="ECO:0000259" key="8">
    <source>
        <dbReference type="PROSITE" id="PS50850"/>
    </source>
</evidence>
<evidence type="ECO:0000313" key="10">
    <source>
        <dbReference type="Proteomes" id="UP000563107"/>
    </source>
</evidence>
<dbReference type="PANTHER" id="PTHR23511:SF45">
    <property type="entry name" value="SVOP LIKE"/>
    <property type="match status" value="1"/>
</dbReference>
<feature type="transmembrane region" description="Helical" evidence="7">
    <location>
        <begin position="69"/>
        <end position="87"/>
    </location>
</feature>
<keyword evidence="6 7" id="KW-0472">Membrane</keyword>
<dbReference type="InterPro" id="IPR005828">
    <property type="entry name" value="MFS_sugar_transport-like"/>
</dbReference>
<accession>A0A7L3EBZ6</accession>
<dbReference type="GO" id="GO:0016020">
    <property type="term" value="C:membrane"/>
    <property type="evidence" value="ECO:0007669"/>
    <property type="project" value="UniProtKB-SubCell"/>
</dbReference>
<feature type="non-terminal residue" evidence="9">
    <location>
        <position position="1"/>
    </location>
</feature>
<dbReference type="EMBL" id="VZTR01016669">
    <property type="protein sequence ID" value="NXT66053.1"/>
    <property type="molecule type" value="Genomic_DNA"/>
</dbReference>
<feature type="transmembrane region" description="Helical" evidence="7">
    <location>
        <begin position="93"/>
        <end position="112"/>
    </location>
</feature>
<keyword evidence="10" id="KW-1185">Reference proteome</keyword>
<dbReference type="InterPro" id="IPR020846">
    <property type="entry name" value="MFS_dom"/>
</dbReference>
<comment type="similarity">
    <text evidence="2">Belongs to the major facilitator superfamily.</text>
</comment>
<feature type="non-terminal residue" evidence="9">
    <location>
        <position position="157"/>
    </location>
</feature>
<name>A0A7L3EBZ6_9PASS</name>
<dbReference type="Proteomes" id="UP000563107">
    <property type="component" value="Unassembled WGS sequence"/>
</dbReference>
<keyword evidence="4 7" id="KW-0812">Transmembrane</keyword>
<dbReference type="PROSITE" id="PS50850">
    <property type="entry name" value="MFS"/>
    <property type="match status" value="1"/>
</dbReference>
<reference evidence="9 10" key="1">
    <citation type="submission" date="2019-09" db="EMBL/GenBank/DDBJ databases">
        <title>Bird 10,000 Genomes (B10K) Project - Family phase.</title>
        <authorList>
            <person name="Zhang G."/>
        </authorList>
    </citation>
    <scope>NUCLEOTIDE SEQUENCE [LARGE SCALE GENOMIC DNA]</scope>
    <source>
        <strain evidence="9">B10K-DU-012-41</strain>
    </source>
</reference>
<dbReference type="PANTHER" id="PTHR23511">
    <property type="entry name" value="SYNAPTIC VESICLE GLYCOPROTEIN 2"/>
    <property type="match status" value="1"/>
</dbReference>
<evidence type="ECO:0000256" key="5">
    <source>
        <dbReference type="ARBA" id="ARBA00022989"/>
    </source>
</evidence>
<evidence type="ECO:0000256" key="4">
    <source>
        <dbReference type="ARBA" id="ARBA00022692"/>
    </source>
</evidence>
<sequence>QILLLSFLWAAYFSLLTSFAPSYIWFVFLRAMVGGGVSGHSQGPEGKKIKKKITAMCSCSNPFLSLGKVFWLAGSLLIIGLASVVNPTIGWRWLIRIASILSILLILVFKFIPESAQYNVSMGNTGAALATLQKIASMNGVTMPEGQLREPVKVSQG</sequence>
<evidence type="ECO:0000256" key="3">
    <source>
        <dbReference type="ARBA" id="ARBA00022448"/>
    </source>
</evidence>
<evidence type="ECO:0000256" key="7">
    <source>
        <dbReference type="SAM" id="Phobius"/>
    </source>
</evidence>
<gene>
    <name evidence="9" type="primary">Svop_0</name>
    <name evidence="9" type="ORF">CHAFRE_R02639</name>
</gene>
<comment type="subcellular location">
    <subcellularLocation>
        <location evidence="1">Membrane</location>
        <topology evidence="1">Multi-pass membrane protein</topology>
    </subcellularLocation>
</comment>